<organism evidence="5 6">
    <name type="scientific">Croceibacterium atlanticum</name>
    <dbReference type="NCBI Taxonomy" id="1267766"/>
    <lineage>
        <taxon>Bacteria</taxon>
        <taxon>Pseudomonadati</taxon>
        <taxon>Pseudomonadota</taxon>
        <taxon>Alphaproteobacteria</taxon>
        <taxon>Sphingomonadales</taxon>
        <taxon>Erythrobacteraceae</taxon>
        <taxon>Croceibacterium</taxon>
    </lineage>
</organism>
<dbReference type="EC" id="2.5.1.18" evidence="5"/>
<accession>A0A0F7KW09</accession>
<comment type="similarity">
    <text evidence="1">Belongs to the GST superfamily.</text>
</comment>
<dbReference type="Pfam" id="PF02798">
    <property type="entry name" value="GST_N"/>
    <property type="match status" value="1"/>
</dbReference>
<feature type="domain" description="GST N-terminal" evidence="3">
    <location>
        <begin position="13"/>
        <end position="94"/>
    </location>
</feature>
<feature type="domain" description="GST C-terminal" evidence="4">
    <location>
        <begin position="104"/>
        <end position="262"/>
    </location>
</feature>
<dbReference type="STRING" id="1267766.WYH_01925"/>
<proteinExistence type="inferred from homology"/>
<evidence type="ECO:0000259" key="4">
    <source>
        <dbReference type="PROSITE" id="PS50405"/>
    </source>
</evidence>
<dbReference type="EMBL" id="CP011452">
    <property type="protein sequence ID" value="AKH42960.1"/>
    <property type="molecule type" value="Genomic_DNA"/>
</dbReference>
<evidence type="ECO:0000259" key="3">
    <source>
        <dbReference type="PROSITE" id="PS50404"/>
    </source>
</evidence>
<dbReference type="Gene3D" id="3.40.30.10">
    <property type="entry name" value="Glutaredoxin"/>
    <property type="match status" value="1"/>
</dbReference>
<dbReference type="PATRIC" id="fig|1267766.3.peg.1947"/>
<dbReference type="RefSeq" id="WP_082347938.1">
    <property type="nucleotide sequence ID" value="NZ_CP011452.2"/>
</dbReference>
<dbReference type="InterPro" id="IPR004046">
    <property type="entry name" value="GST_C"/>
</dbReference>
<dbReference type="SUPFAM" id="SSF52833">
    <property type="entry name" value="Thioredoxin-like"/>
    <property type="match status" value="1"/>
</dbReference>
<dbReference type="InterPro" id="IPR036249">
    <property type="entry name" value="Thioredoxin-like_sf"/>
</dbReference>
<gene>
    <name evidence="5" type="primary">gstB_2</name>
    <name evidence="5" type="ORF">WYH_01925</name>
</gene>
<dbReference type="GO" id="GO:0004364">
    <property type="term" value="F:glutathione transferase activity"/>
    <property type="evidence" value="ECO:0007669"/>
    <property type="project" value="UniProtKB-EC"/>
</dbReference>
<evidence type="ECO:0000313" key="5">
    <source>
        <dbReference type="EMBL" id="AKH42960.1"/>
    </source>
</evidence>
<evidence type="ECO:0000256" key="2">
    <source>
        <dbReference type="SAM" id="MobiDB-lite"/>
    </source>
</evidence>
<dbReference type="SFLD" id="SFLDG00358">
    <property type="entry name" value="Main_(cytGST)"/>
    <property type="match status" value="1"/>
</dbReference>
<dbReference type="PROSITE" id="PS50404">
    <property type="entry name" value="GST_NTER"/>
    <property type="match status" value="1"/>
</dbReference>
<dbReference type="PROSITE" id="PS50405">
    <property type="entry name" value="GST_CTER"/>
    <property type="match status" value="1"/>
</dbReference>
<dbReference type="OrthoDB" id="5293590at2"/>
<dbReference type="Gene3D" id="1.20.1050.10">
    <property type="match status" value="2"/>
</dbReference>
<dbReference type="AlphaFoldDB" id="A0A0F7KW09"/>
<name>A0A0F7KW09_9SPHN</name>
<dbReference type="KEGG" id="aay:WYH_01925"/>
<dbReference type="SUPFAM" id="SSF47616">
    <property type="entry name" value="GST C-terminal domain-like"/>
    <property type="match status" value="1"/>
</dbReference>
<feature type="region of interest" description="Disordered" evidence="2">
    <location>
        <begin position="249"/>
        <end position="271"/>
    </location>
</feature>
<dbReference type="SFLD" id="SFLDS00019">
    <property type="entry name" value="Glutathione_Transferase_(cytos"/>
    <property type="match status" value="1"/>
</dbReference>
<protein>
    <submittedName>
        <fullName evidence="5">Glutathione S-transferase GST-6.0</fullName>
        <ecNumber evidence="5">2.5.1.18</ecNumber>
    </submittedName>
</protein>
<dbReference type="PANTHER" id="PTHR44051">
    <property type="entry name" value="GLUTATHIONE S-TRANSFERASE-RELATED"/>
    <property type="match status" value="1"/>
</dbReference>
<dbReference type="InterPro" id="IPR010987">
    <property type="entry name" value="Glutathione-S-Trfase_C-like"/>
</dbReference>
<dbReference type="InterPro" id="IPR004045">
    <property type="entry name" value="Glutathione_S-Trfase_N"/>
</dbReference>
<evidence type="ECO:0000256" key="1">
    <source>
        <dbReference type="RuleBase" id="RU003494"/>
    </source>
</evidence>
<sequence>MAACWNRSKSDPVALKYYHAEPLANSLKSMIPLKEKALEYESVYVDLHRFEQHSDWFVAINPEGQVPVLDHDGTIITHTTVINEYLEDAFPDANPADGPLRPRDPAGAARMRYWNKFVDEQVMNHVSMHGWHRLIRVVTKSIEDDRFEELMSHVPLPDQRKKWRTARSGFSEADLANAMDKIVYALEKVDRQLAETEWLTGDAYTLADINFYSHCGVMADRMFPDLAVDATYPNLVRWRDTISRRPAVQAALTSEDRTQPGLRTWSGDGRE</sequence>
<dbReference type="InterPro" id="IPR040079">
    <property type="entry name" value="Glutathione_S-Trfase"/>
</dbReference>
<keyword evidence="5" id="KW-0808">Transferase</keyword>
<dbReference type="Proteomes" id="UP000034392">
    <property type="component" value="Chromosome"/>
</dbReference>
<evidence type="ECO:0000313" key="6">
    <source>
        <dbReference type="Proteomes" id="UP000034392"/>
    </source>
</evidence>
<dbReference type="PANTHER" id="PTHR44051:SF8">
    <property type="entry name" value="GLUTATHIONE S-TRANSFERASE GSTA"/>
    <property type="match status" value="1"/>
</dbReference>
<keyword evidence="6" id="KW-1185">Reference proteome</keyword>
<reference evidence="5" key="1">
    <citation type="submission" date="2015-05" db="EMBL/GenBank/DDBJ databases">
        <title>The complete genome of Altererythrobacter atlanticus strain 26DY36.</title>
        <authorList>
            <person name="Wu Y.-H."/>
            <person name="Cheng H."/>
            <person name="Wu X.-W."/>
        </authorList>
    </citation>
    <scope>NUCLEOTIDE SEQUENCE [LARGE SCALE GENOMIC DNA]</scope>
    <source>
        <strain evidence="5">26DY36</strain>
    </source>
</reference>
<dbReference type="InterPro" id="IPR036282">
    <property type="entry name" value="Glutathione-S-Trfase_C_sf"/>
</dbReference>
<dbReference type="CDD" id="cd00570">
    <property type="entry name" value="GST_N_family"/>
    <property type="match status" value="1"/>
</dbReference>
<dbReference type="Pfam" id="PF00043">
    <property type="entry name" value="GST_C"/>
    <property type="match status" value="1"/>
</dbReference>